<dbReference type="InterPro" id="IPR013210">
    <property type="entry name" value="LRR_N_plant-typ"/>
</dbReference>
<sequence length="147" mass="16825">MARFIFLFLAFLILITNVTIISICNGNSIHAVCIESEKQALLKFKQGIVDRTNRLAFWVSNGDCCRWTGIVCDNMTGHVIELHLRTNPTWEVDYEVDEADERSMLGGKISPSLLHLKHLCYLDLSNNDFGGIHIPKFFWFFGKFTIP</sequence>
<evidence type="ECO:0000313" key="12">
    <source>
        <dbReference type="EMBL" id="GKV15111.1"/>
    </source>
</evidence>
<gene>
    <name evidence="12" type="ORF">SLEP1_g25911</name>
</gene>
<keyword evidence="9" id="KW-0325">Glycoprotein</keyword>
<dbReference type="Proteomes" id="UP001054252">
    <property type="component" value="Unassembled WGS sequence"/>
</dbReference>
<dbReference type="PANTHER" id="PTHR48063">
    <property type="entry name" value="LRR RECEPTOR-LIKE KINASE"/>
    <property type="match status" value="1"/>
</dbReference>
<feature type="signal peptide" evidence="10">
    <location>
        <begin position="1"/>
        <end position="20"/>
    </location>
</feature>
<keyword evidence="5" id="KW-0677">Repeat</keyword>
<name>A0AAV5JQY0_9ROSI</name>
<evidence type="ECO:0000256" key="6">
    <source>
        <dbReference type="ARBA" id="ARBA00022989"/>
    </source>
</evidence>
<keyword evidence="6" id="KW-1133">Transmembrane helix</keyword>
<reference evidence="12 13" key="1">
    <citation type="journal article" date="2021" name="Commun. Biol.">
        <title>The genome of Shorea leprosula (Dipterocarpaceae) highlights the ecological relevance of drought in aseasonal tropical rainforests.</title>
        <authorList>
            <person name="Ng K.K.S."/>
            <person name="Kobayashi M.J."/>
            <person name="Fawcett J.A."/>
            <person name="Hatakeyama M."/>
            <person name="Paape T."/>
            <person name="Ng C.H."/>
            <person name="Ang C.C."/>
            <person name="Tnah L.H."/>
            <person name="Lee C.T."/>
            <person name="Nishiyama T."/>
            <person name="Sese J."/>
            <person name="O'Brien M.J."/>
            <person name="Copetti D."/>
            <person name="Mohd Noor M.I."/>
            <person name="Ong R.C."/>
            <person name="Putra M."/>
            <person name="Sireger I.Z."/>
            <person name="Indrioko S."/>
            <person name="Kosugi Y."/>
            <person name="Izuno A."/>
            <person name="Isagi Y."/>
            <person name="Lee S.L."/>
            <person name="Shimizu K.K."/>
        </authorList>
    </citation>
    <scope>NUCLEOTIDE SEQUENCE [LARGE SCALE GENOMIC DNA]</scope>
    <source>
        <strain evidence="12">214</strain>
    </source>
</reference>
<dbReference type="InterPro" id="IPR032675">
    <property type="entry name" value="LRR_dom_sf"/>
</dbReference>
<accession>A0AAV5JQY0</accession>
<dbReference type="GO" id="GO:0016020">
    <property type="term" value="C:membrane"/>
    <property type="evidence" value="ECO:0007669"/>
    <property type="project" value="UniProtKB-SubCell"/>
</dbReference>
<keyword evidence="4 10" id="KW-0732">Signal</keyword>
<keyword evidence="2" id="KW-0433">Leucine-rich repeat</keyword>
<feature type="chain" id="PRO_5043618824" description="Leucine-rich repeat-containing N-terminal plant-type domain-containing protein" evidence="10">
    <location>
        <begin position="21"/>
        <end position="147"/>
    </location>
</feature>
<keyword evidence="3" id="KW-0812">Transmembrane</keyword>
<evidence type="ECO:0000313" key="13">
    <source>
        <dbReference type="Proteomes" id="UP001054252"/>
    </source>
</evidence>
<dbReference type="AlphaFoldDB" id="A0AAV5JQY0"/>
<evidence type="ECO:0000256" key="1">
    <source>
        <dbReference type="ARBA" id="ARBA00004479"/>
    </source>
</evidence>
<evidence type="ECO:0000259" key="11">
    <source>
        <dbReference type="Pfam" id="PF08263"/>
    </source>
</evidence>
<dbReference type="InterPro" id="IPR046956">
    <property type="entry name" value="RLP23-like"/>
</dbReference>
<comment type="caution">
    <text evidence="12">The sequence shown here is derived from an EMBL/GenBank/DDBJ whole genome shotgun (WGS) entry which is preliminary data.</text>
</comment>
<dbReference type="Gene3D" id="3.80.10.10">
    <property type="entry name" value="Ribonuclease Inhibitor"/>
    <property type="match status" value="1"/>
</dbReference>
<evidence type="ECO:0000256" key="8">
    <source>
        <dbReference type="ARBA" id="ARBA00023170"/>
    </source>
</evidence>
<evidence type="ECO:0000256" key="7">
    <source>
        <dbReference type="ARBA" id="ARBA00023136"/>
    </source>
</evidence>
<feature type="domain" description="Leucine-rich repeat-containing N-terminal plant-type" evidence="11">
    <location>
        <begin position="35"/>
        <end position="73"/>
    </location>
</feature>
<protein>
    <recommendedName>
        <fullName evidence="11">Leucine-rich repeat-containing N-terminal plant-type domain-containing protein</fullName>
    </recommendedName>
</protein>
<keyword evidence="7" id="KW-0472">Membrane</keyword>
<keyword evidence="13" id="KW-1185">Reference proteome</keyword>
<proteinExistence type="predicted"/>
<dbReference type="EMBL" id="BPVZ01000042">
    <property type="protein sequence ID" value="GKV15111.1"/>
    <property type="molecule type" value="Genomic_DNA"/>
</dbReference>
<evidence type="ECO:0000256" key="3">
    <source>
        <dbReference type="ARBA" id="ARBA00022692"/>
    </source>
</evidence>
<evidence type="ECO:0000256" key="4">
    <source>
        <dbReference type="ARBA" id="ARBA00022729"/>
    </source>
</evidence>
<evidence type="ECO:0000256" key="10">
    <source>
        <dbReference type="SAM" id="SignalP"/>
    </source>
</evidence>
<evidence type="ECO:0000256" key="9">
    <source>
        <dbReference type="ARBA" id="ARBA00023180"/>
    </source>
</evidence>
<organism evidence="12 13">
    <name type="scientific">Rubroshorea leprosula</name>
    <dbReference type="NCBI Taxonomy" id="152421"/>
    <lineage>
        <taxon>Eukaryota</taxon>
        <taxon>Viridiplantae</taxon>
        <taxon>Streptophyta</taxon>
        <taxon>Embryophyta</taxon>
        <taxon>Tracheophyta</taxon>
        <taxon>Spermatophyta</taxon>
        <taxon>Magnoliopsida</taxon>
        <taxon>eudicotyledons</taxon>
        <taxon>Gunneridae</taxon>
        <taxon>Pentapetalae</taxon>
        <taxon>rosids</taxon>
        <taxon>malvids</taxon>
        <taxon>Malvales</taxon>
        <taxon>Dipterocarpaceae</taxon>
        <taxon>Rubroshorea</taxon>
    </lineage>
</organism>
<comment type="subcellular location">
    <subcellularLocation>
        <location evidence="1">Membrane</location>
        <topology evidence="1">Single-pass type I membrane protein</topology>
    </subcellularLocation>
</comment>
<evidence type="ECO:0000256" key="5">
    <source>
        <dbReference type="ARBA" id="ARBA00022737"/>
    </source>
</evidence>
<dbReference type="PANTHER" id="PTHR48063:SF98">
    <property type="entry name" value="LRR RECEPTOR-LIKE SERINE_THREONINE-PROTEIN KINASE FLS2"/>
    <property type="match status" value="1"/>
</dbReference>
<dbReference type="SUPFAM" id="SSF52058">
    <property type="entry name" value="L domain-like"/>
    <property type="match status" value="1"/>
</dbReference>
<keyword evidence="8" id="KW-0675">Receptor</keyword>
<evidence type="ECO:0000256" key="2">
    <source>
        <dbReference type="ARBA" id="ARBA00022614"/>
    </source>
</evidence>
<dbReference type="Pfam" id="PF08263">
    <property type="entry name" value="LRRNT_2"/>
    <property type="match status" value="1"/>
</dbReference>